<keyword evidence="2" id="KW-0732">Signal</keyword>
<reference evidence="5" key="1">
    <citation type="submission" date="2020-10" db="EMBL/GenBank/DDBJ databases">
        <authorList>
            <person name="Kadnikov V."/>
            <person name="Beletsky A.V."/>
            <person name="Mardanov A.V."/>
            <person name="Karnachuk O.V."/>
            <person name="Ravin N.V."/>
        </authorList>
    </citation>
    <scope>NUCLEOTIDE SEQUENCE</scope>
    <source>
        <strain evidence="5">Bu02</strain>
    </source>
</reference>
<reference evidence="5" key="2">
    <citation type="journal article" date="2023" name="Biology">
        <title>Prokaryotic Life Associated with Coal-Fire Gas Vents Revealed by Metagenomics.</title>
        <authorList>
            <person name="Kadnikov V.V."/>
            <person name="Mardanov A.V."/>
            <person name="Beletsky A.V."/>
            <person name="Karnachuk O.V."/>
            <person name="Ravin N.V."/>
        </authorList>
    </citation>
    <scope>NUCLEOTIDE SEQUENCE</scope>
    <source>
        <strain evidence="5">Bu02</strain>
    </source>
</reference>
<evidence type="ECO:0000256" key="3">
    <source>
        <dbReference type="SAM" id="MobiDB-lite"/>
    </source>
</evidence>
<feature type="compositionally biased region" description="Basic and acidic residues" evidence="3">
    <location>
        <begin position="188"/>
        <end position="199"/>
    </location>
</feature>
<dbReference type="SUPFAM" id="SSF53822">
    <property type="entry name" value="Periplasmic binding protein-like I"/>
    <property type="match status" value="1"/>
</dbReference>
<sequence>MLYTQTRVQKTGCNADVTSDYSSGLAENFEKRFKEMGGNIVAKAAFRSGDLDFRPQLSEIVQKKPDILILPNLYKENALIAKQAHEMAALKGIPIMAGDSYSRVMFEMAGKEALENYYTVQHFHWDDPALKAIKDKYFQQYGEKDPELNVVMGYDMMYFIADCIKRAGKLDGKSEEAESREKRHRHAKDPEDVKPKESDQWNFTDPDSRIMVNSDKAFVQGYNAQAAESLQWEGSSSVLQWTIRQPLFLLTHWCIVPATPCICQGKGPRQLLQTLH</sequence>
<name>A0AAT9LDJ9_9FIRM</name>
<feature type="region of interest" description="Disordered" evidence="3">
    <location>
        <begin position="174"/>
        <end position="200"/>
    </location>
</feature>
<comment type="similarity">
    <text evidence="1">Belongs to the leucine-binding protein family.</text>
</comment>
<gene>
    <name evidence="5" type="ORF">IMF26_03310</name>
</gene>
<dbReference type="Pfam" id="PF13458">
    <property type="entry name" value="Peripla_BP_6"/>
    <property type="match status" value="1"/>
</dbReference>
<evidence type="ECO:0000256" key="2">
    <source>
        <dbReference type="ARBA" id="ARBA00022729"/>
    </source>
</evidence>
<dbReference type="InterPro" id="IPR028081">
    <property type="entry name" value="Leu-bd"/>
</dbReference>
<dbReference type="PANTHER" id="PTHR30483">
    <property type="entry name" value="LEUCINE-SPECIFIC-BINDING PROTEIN"/>
    <property type="match status" value="1"/>
</dbReference>
<organism evidence="5">
    <name type="scientific">Candidatus Fermentithermobacillus carboniphilus</name>
    <dbReference type="NCBI Taxonomy" id="3085328"/>
    <lineage>
        <taxon>Bacteria</taxon>
        <taxon>Bacillati</taxon>
        <taxon>Bacillota</taxon>
        <taxon>Candidatus Fermentithermobacillia</taxon>
        <taxon>Candidatus Fermentithermobacillales</taxon>
        <taxon>Candidatus Fermentithermobacillaceae</taxon>
        <taxon>Candidatus Fermentithermobacillus</taxon>
    </lineage>
</organism>
<evidence type="ECO:0000259" key="4">
    <source>
        <dbReference type="Pfam" id="PF13458"/>
    </source>
</evidence>
<protein>
    <submittedName>
        <fullName evidence="5">ABC transporter substrate-binding protein</fullName>
    </submittedName>
</protein>
<dbReference type="AlphaFoldDB" id="A0AAT9LDJ9"/>
<evidence type="ECO:0000256" key="1">
    <source>
        <dbReference type="ARBA" id="ARBA00010062"/>
    </source>
</evidence>
<dbReference type="Gene3D" id="3.40.50.2300">
    <property type="match status" value="2"/>
</dbReference>
<proteinExistence type="inferred from homology"/>
<dbReference type="EMBL" id="CP062796">
    <property type="protein sequence ID" value="QUL99109.1"/>
    <property type="molecule type" value="Genomic_DNA"/>
</dbReference>
<dbReference type="InterPro" id="IPR028082">
    <property type="entry name" value="Peripla_BP_I"/>
</dbReference>
<accession>A0AAT9LDJ9</accession>
<dbReference type="KEGG" id="fcz:IMF26_03310"/>
<dbReference type="PANTHER" id="PTHR30483:SF6">
    <property type="entry name" value="PERIPLASMIC BINDING PROTEIN OF ABC TRANSPORTER FOR NATURAL AMINO ACIDS"/>
    <property type="match status" value="1"/>
</dbReference>
<evidence type="ECO:0000313" key="5">
    <source>
        <dbReference type="EMBL" id="QUL99109.1"/>
    </source>
</evidence>
<feature type="domain" description="Leucine-binding protein" evidence="4">
    <location>
        <begin position="18"/>
        <end position="174"/>
    </location>
</feature>
<dbReference type="InterPro" id="IPR051010">
    <property type="entry name" value="BCAA_transport"/>
</dbReference>